<evidence type="ECO:0000256" key="3">
    <source>
        <dbReference type="ARBA" id="ARBA00022989"/>
    </source>
</evidence>
<accession>A0A6V7WHL9</accession>
<evidence type="ECO:0000313" key="8">
    <source>
        <dbReference type="Proteomes" id="UP000580250"/>
    </source>
</evidence>
<feature type="transmembrane region" description="Helical" evidence="5">
    <location>
        <begin position="66"/>
        <end position="89"/>
    </location>
</feature>
<comment type="caution">
    <text evidence="7">The sequence shown here is derived from an EMBL/GenBank/DDBJ whole genome shotgun (WGS) entry which is preliminary data.</text>
</comment>
<feature type="transmembrane region" description="Helical" evidence="5">
    <location>
        <begin position="156"/>
        <end position="178"/>
    </location>
</feature>
<evidence type="ECO:0000256" key="1">
    <source>
        <dbReference type="ARBA" id="ARBA00004370"/>
    </source>
</evidence>
<dbReference type="PANTHER" id="PTHR23360">
    <property type="entry name" value="G-PROTEIN COUPLED RECEPTORS FAMILY 1 PROFILE DOMAIN-CONTAINING PROTEIN-RELATED"/>
    <property type="match status" value="1"/>
</dbReference>
<evidence type="ECO:0000256" key="4">
    <source>
        <dbReference type="ARBA" id="ARBA00023136"/>
    </source>
</evidence>
<dbReference type="OrthoDB" id="5900330at2759"/>
<dbReference type="AlphaFoldDB" id="A0A6V7WHL9"/>
<feature type="transmembrane region" description="Helical" evidence="5">
    <location>
        <begin position="115"/>
        <end position="135"/>
    </location>
</feature>
<dbReference type="InterPro" id="IPR017452">
    <property type="entry name" value="GPCR_Rhodpsn_7TM"/>
</dbReference>
<dbReference type="PROSITE" id="PS50262">
    <property type="entry name" value="G_PROTEIN_RECEP_F1_2"/>
    <property type="match status" value="1"/>
</dbReference>
<evidence type="ECO:0000256" key="5">
    <source>
        <dbReference type="SAM" id="Phobius"/>
    </source>
</evidence>
<protein>
    <recommendedName>
        <fullName evidence="6">G-protein coupled receptors family 1 profile domain-containing protein</fullName>
    </recommendedName>
</protein>
<proteinExistence type="predicted"/>
<reference evidence="7 8" key="1">
    <citation type="submission" date="2020-08" db="EMBL/GenBank/DDBJ databases">
        <authorList>
            <person name="Koutsovoulos G."/>
            <person name="Danchin GJ E."/>
        </authorList>
    </citation>
    <scope>NUCLEOTIDE SEQUENCE [LARGE SCALE GENOMIC DNA]</scope>
</reference>
<organism evidence="7 8">
    <name type="scientific">Meloidogyne enterolobii</name>
    <name type="common">Root-knot nematode worm</name>
    <name type="synonym">Meloidogyne mayaguensis</name>
    <dbReference type="NCBI Taxonomy" id="390850"/>
    <lineage>
        <taxon>Eukaryota</taxon>
        <taxon>Metazoa</taxon>
        <taxon>Ecdysozoa</taxon>
        <taxon>Nematoda</taxon>
        <taxon>Chromadorea</taxon>
        <taxon>Rhabditida</taxon>
        <taxon>Tylenchina</taxon>
        <taxon>Tylenchomorpha</taxon>
        <taxon>Tylenchoidea</taxon>
        <taxon>Meloidogynidae</taxon>
        <taxon>Meloidogyninae</taxon>
        <taxon>Meloidogyne</taxon>
    </lineage>
</organism>
<comment type="subcellular location">
    <subcellularLocation>
        <location evidence="1">Membrane</location>
    </subcellularLocation>
</comment>
<dbReference type="SUPFAM" id="SSF81321">
    <property type="entry name" value="Family A G protein-coupled receptor-like"/>
    <property type="match status" value="1"/>
</dbReference>
<dbReference type="InterPro" id="IPR019424">
    <property type="entry name" value="7TM_GPCR_Srsx"/>
</dbReference>
<evidence type="ECO:0000259" key="6">
    <source>
        <dbReference type="PROSITE" id="PS50262"/>
    </source>
</evidence>
<dbReference type="Gene3D" id="1.20.1070.10">
    <property type="entry name" value="Rhodopsin 7-helix transmembrane proteins"/>
    <property type="match status" value="1"/>
</dbReference>
<evidence type="ECO:0000313" key="7">
    <source>
        <dbReference type="EMBL" id="CAD2186507.1"/>
    </source>
</evidence>
<evidence type="ECO:0000256" key="2">
    <source>
        <dbReference type="ARBA" id="ARBA00022692"/>
    </source>
</evidence>
<dbReference type="Proteomes" id="UP000580250">
    <property type="component" value="Unassembled WGS sequence"/>
</dbReference>
<dbReference type="SMART" id="SM01381">
    <property type="entry name" value="7TM_GPCR_Srsx"/>
    <property type="match status" value="1"/>
</dbReference>
<dbReference type="InterPro" id="IPR047130">
    <property type="entry name" value="7TM_GPCR_Srsx_nematod"/>
</dbReference>
<keyword evidence="2 5" id="KW-0812">Transmembrane</keyword>
<keyword evidence="3 5" id="KW-1133">Transmembrane helix</keyword>
<keyword evidence="4 5" id="KW-0472">Membrane</keyword>
<dbReference type="EMBL" id="CAJEWN010000591">
    <property type="protein sequence ID" value="CAD2186507.1"/>
    <property type="molecule type" value="Genomic_DNA"/>
</dbReference>
<feature type="transmembrane region" description="Helical" evidence="5">
    <location>
        <begin position="190"/>
        <end position="213"/>
    </location>
</feature>
<dbReference type="Pfam" id="PF10320">
    <property type="entry name" value="7TM_GPCR_Srsx"/>
    <property type="match status" value="1"/>
</dbReference>
<name>A0A6V7WHL9_MELEN</name>
<gene>
    <name evidence="7" type="ORF">MENT_LOCUS39011</name>
</gene>
<sequence length="239" mass="27595">MDTTNFLPTFLVLIKKQISMKTCFWLQAYGSILDFNADFCLLFISLDRLLSIVKPTFYLNGLNKKALIYVLLANSCSIFYVLLLGFFAYRDILQQNNIFTFCEPGDIYMDSMKNILLYSLLVPTFISLIVYLISLKLIKVHQMAEQIKFNHEIIKSLLLIVSFTMFGYITIIILLQMVPLLISDLASQYFISHLTVLILAISAIINAPVLYFYSSEYRKAMQKDLPLVKKLAIWISNFK</sequence>
<dbReference type="GO" id="GO:0016020">
    <property type="term" value="C:membrane"/>
    <property type="evidence" value="ECO:0007669"/>
    <property type="project" value="UniProtKB-SubCell"/>
</dbReference>
<dbReference type="GO" id="GO:0004930">
    <property type="term" value="F:G protein-coupled receptor activity"/>
    <property type="evidence" value="ECO:0007669"/>
    <property type="project" value="InterPro"/>
</dbReference>
<dbReference type="InterPro" id="IPR000276">
    <property type="entry name" value="GPCR_Rhodpsn"/>
</dbReference>
<feature type="transmembrane region" description="Helical" evidence="5">
    <location>
        <begin position="24"/>
        <end position="46"/>
    </location>
</feature>
<feature type="domain" description="G-protein coupled receptors family 1 profile" evidence="6">
    <location>
        <begin position="1"/>
        <end position="211"/>
    </location>
</feature>